<dbReference type="EMBL" id="CAJVPU010040068">
    <property type="protein sequence ID" value="CAG8738471.1"/>
    <property type="molecule type" value="Genomic_DNA"/>
</dbReference>
<reference evidence="1" key="1">
    <citation type="submission" date="2021-06" db="EMBL/GenBank/DDBJ databases">
        <authorList>
            <person name="Kallberg Y."/>
            <person name="Tangrot J."/>
            <person name="Rosling A."/>
        </authorList>
    </citation>
    <scope>NUCLEOTIDE SEQUENCE</scope>
    <source>
        <strain evidence="1">IL203A</strain>
    </source>
</reference>
<evidence type="ECO:0000313" key="1">
    <source>
        <dbReference type="EMBL" id="CAG8738471.1"/>
    </source>
</evidence>
<evidence type="ECO:0000313" key="2">
    <source>
        <dbReference type="Proteomes" id="UP000789702"/>
    </source>
</evidence>
<protein>
    <submittedName>
        <fullName evidence="1">17363_t:CDS:1</fullName>
    </submittedName>
</protein>
<keyword evidence="2" id="KW-1185">Reference proteome</keyword>
<dbReference type="Proteomes" id="UP000789702">
    <property type="component" value="Unassembled WGS sequence"/>
</dbReference>
<sequence>MTLTERKREEIISARKLDKLYRQIAKLVRYDPKTVKNMLNRLENPSQILPNHRGRLLILDESVQDHLSQLVL</sequence>
<gene>
    <name evidence="1" type="ORF">DHETER_LOCUS13898</name>
</gene>
<comment type="caution">
    <text evidence="1">The sequence shown here is derived from an EMBL/GenBank/DDBJ whole genome shotgun (WGS) entry which is preliminary data.</text>
</comment>
<feature type="non-terminal residue" evidence="1">
    <location>
        <position position="72"/>
    </location>
</feature>
<name>A0ACA9Q6S2_9GLOM</name>
<organism evidence="1 2">
    <name type="scientific">Dentiscutata heterogama</name>
    <dbReference type="NCBI Taxonomy" id="1316150"/>
    <lineage>
        <taxon>Eukaryota</taxon>
        <taxon>Fungi</taxon>
        <taxon>Fungi incertae sedis</taxon>
        <taxon>Mucoromycota</taxon>
        <taxon>Glomeromycotina</taxon>
        <taxon>Glomeromycetes</taxon>
        <taxon>Diversisporales</taxon>
        <taxon>Gigasporaceae</taxon>
        <taxon>Dentiscutata</taxon>
    </lineage>
</organism>
<proteinExistence type="predicted"/>
<accession>A0ACA9Q6S2</accession>
<feature type="non-terminal residue" evidence="1">
    <location>
        <position position="1"/>
    </location>
</feature>